<dbReference type="EMBL" id="CP046268">
    <property type="protein sequence ID" value="QMV12867.1"/>
    <property type="molecule type" value="Genomic_DNA"/>
</dbReference>
<dbReference type="AlphaFoldDB" id="A0A1N6M828"/>
<evidence type="ECO:0000313" key="2">
    <source>
        <dbReference type="EMBL" id="SIO95574.1"/>
    </source>
</evidence>
<reference evidence="2 3" key="1">
    <citation type="submission" date="2016-12" db="EMBL/GenBank/DDBJ databases">
        <authorList>
            <person name="Song W.-J."/>
            <person name="Kurnit D.M."/>
        </authorList>
    </citation>
    <scope>NUCLEOTIDE SEQUENCE [LARGE SCALE GENOMIC DNA]</scope>
    <source>
        <strain evidence="2 3">CECT 9026</strain>
    </source>
</reference>
<sequence length="65" mass="7730">MLKYVYAVNVRQFCAHYTGKFAEGKRLRLVGSPDNVFSDKIDFVFWHDRLYTSGIIIRAYEKYCE</sequence>
<protein>
    <submittedName>
        <fullName evidence="2">Uncharacterized protein</fullName>
    </submittedName>
</protein>
<dbReference type="Proteomes" id="UP000515264">
    <property type="component" value="Chromosome 1"/>
</dbReference>
<organism evidence="2 3">
    <name type="scientific">Vibrio spartinae</name>
    <dbReference type="NCBI Taxonomy" id="1918945"/>
    <lineage>
        <taxon>Bacteria</taxon>
        <taxon>Pseudomonadati</taxon>
        <taxon>Pseudomonadota</taxon>
        <taxon>Gammaproteobacteria</taxon>
        <taxon>Vibrionales</taxon>
        <taxon>Vibrionaceae</taxon>
        <taxon>Vibrio</taxon>
    </lineage>
</organism>
<accession>A0A1N6M828</accession>
<proteinExistence type="predicted"/>
<name>A0A1N6M828_9VIBR</name>
<dbReference type="Proteomes" id="UP000184774">
    <property type="component" value="Unassembled WGS sequence"/>
</dbReference>
<dbReference type="EMBL" id="FSSB01000019">
    <property type="protein sequence ID" value="SIO95574.1"/>
    <property type="molecule type" value="Genomic_DNA"/>
</dbReference>
<keyword evidence="4" id="KW-1185">Reference proteome</keyword>
<gene>
    <name evidence="2" type="ORF">VSP9026_03321</name>
    <name evidence="1" type="ORF">Vspart_00059</name>
</gene>
<evidence type="ECO:0000313" key="4">
    <source>
        <dbReference type="Proteomes" id="UP000515264"/>
    </source>
</evidence>
<reference evidence="1" key="2">
    <citation type="submission" date="2019-11" db="EMBL/GenBank/DDBJ databases">
        <authorList>
            <person name="January G."/>
            <person name="Bunk B."/>
        </authorList>
    </citation>
    <scope>NUCLEOTIDE SEQUENCE</scope>
    <source>
        <strain evidence="1">3.6</strain>
    </source>
</reference>
<evidence type="ECO:0000313" key="3">
    <source>
        <dbReference type="Proteomes" id="UP000184774"/>
    </source>
</evidence>
<evidence type="ECO:0000313" key="1">
    <source>
        <dbReference type="EMBL" id="QMV12867.1"/>
    </source>
</evidence>
<reference evidence="1 4" key="3">
    <citation type="journal article" date="2020" name="J. Nat. Prod.">
        <title>Genomics-Metabolomics Profiling Disclosed Marine Vibrio spartinae 3.6 as a Producer of a New Branched Side Chain Prodigiosin.</title>
        <authorList>
            <person name="Vitale G.A."/>
            <person name="Sciarretta M."/>
            <person name="Palma Esposito F."/>
            <person name="January G.G."/>
            <person name="Giaccio M."/>
            <person name="Bunk B."/>
            <person name="Sproer C."/>
            <person name="Bajerski F."/>
            <person name="Power D."/>
            <person name="Festa C."/>
            <person name="Monti M.C."/>
            <person name="D'Auria M.V."/>
            <person name="de Pascale D."/>
        </authorList>
    </citation>
    <scope>NUCLEOTIDE SEQUENCE [LARGE SCALE GENOMIC DNA]</scope>
    <source>
        <strain evidence="1 4">3.6</strain>
    </source>
</reference>